<organism evidence="8 9">
    <name type="scientific">Gaiella occulta</name>
    <dbReference type="NCBI Taxonomy" id="1002870"/>
    <lineage>
        <taxon>Bacteria</taxon>
        <taxon>Bacillati</taxon>
        <taxon>Actinomycetota</taxon>
        <taxon>Thermoleophilia</taxon>
        <taxon>Gaiellales</taxon>
        <taxon>Gaiellaceae</taxon>
        <taxon>Gaiella</taxon>
    </lineage>
</organism>
<dbReference type="Proteomes" id="UP000254134">
    <property type="component" value="Unassembled WGS sequence"/>
</dbReference>
<reference evidence="8 9" key="1">
    <citation type="submission" date="2018-07" db="EMBL/GenBank/DDBJ databases">
        <title>High-quality-draft genome sequence of Gaiella occulta.</title>
        <authorList>
            <person name="Severino R."/>
            <person name="Froufe H.J.C."/>
            <person name="Rainey F.A."/>
            <person name="Barroso C."/>
            <person name="Albuquerque L."/>
            <person name="Lobo-Da-Cunha A."/>
            <person name="Da Costa M.S."/>
            <person name="Egas C."/>
        </authorList>
    </citation>
    <scope>NUCLEOTIDE SEQUENCE [LARGE SCALE GENOMIC DNA]</scope>
    <source>
        <strain evidence="8 9">F2-233</strain>
    </source>
</reference>
<dbReference type="Gene3D" id="1.10.1740.10">
    <property type="match status" value="1"/>
</dbReference>
<evidence type="ECO:0000256" key="5">
    <source>
        <dbReference type="ARBA" id="ARBA00023163"/>
    </source>
</evidence>
<accession>A0A7M2YW59</accession>
<dbReference type="AlphaFoldDB" id="A0A7M2YW59"/>
<dbReference type="NCBIfam" id="TIGR02937">
    <property type="entry name" value="sigma70-ECF"/>
    <property type="match status" value="1"/>
</dbReference>
<evidence type="ECO:0000256" key="4">
    <source>
        <dbReference type="ARBA" id="ARBA00023125"/>
    </source>
</evidence>
<dbReference type="Gene3D" id="1.10.10.10">
    <property type="entry name" value="Winged helix-like DNA-binding domain superfamily/Winged helix DNA-binding domain"/>
    <property type="match status" value="1"/>
</dbReference>
<keyword evidence="5" id="KW-0804">Transcription</keyword>
<comment type="similarity">
    <text evidence="1">Belongs to the sigma-70 factor family. ECF subfamily.</text>
</comment>
<dbReference type="InterPro" id="IPR013325">
    <property type="entry name" value="RNA_pol_sigma_r2"/>
</dbReference>
<evidence type="ECO:0000259" key="7">
    <source>
        <dbReference type="Pfam" id="PF08281"/>
    </source>
</evidence>
<evidence type="ECO:0000256" key="2">
    <source>
        <dbReference type="ARBA" id="ARBA00023015"/>
    </source>
</evidence>
<feature type="domain" description="RNA polymerase sigma-70 region 2" evidence="6">
    <location>
        <begin position="15"/>
        <end position="83"/>
    </location>
</feature>
<keyword evidence="3" id="KW-0731">Sigma factor</keyword>
<dbReference type="SUPFAM" id="SSF88946">
    <property type="entry name" value="Sigma2 domain of RNA polymerase sigma factors"/>
    <property type="match status" value="1"/>
</dbReference>
<name>A0A7M2YW59_9ACTN</name>
<proteinExistence type="inferred from homology"/>
<keyword evidence="2" id="KW-0805">Transcription regulation</keyword>
<dbReference type="SUPFAM" id="SSF88659">
    <property type="entry name" value="Sigma3 and sigma4 domains of RNA polymerase sigma factors"/>
    <property type="match status" value="1"/>
</dbReference>
<dbReference type="PANTHER" id="PTHR43133:SF8">
    <property type="entry name" value="RNA POLYMERASE SIGMA FACTOR HI_1459-RELATED"/>
    <property type="match status" value="1"/>
</dbReference>
<evidence type="ECO:0000313" key="8">
    <source>
        <dbReference type="EMBL" id="RDI73970.1"/>
    </source>
</evidence>
<feature type="domain" description="RNA polymerase sigma factor 70 region 4 type 2" evidence="7">
    <location>
        <begin position="107"/>
        <end position="158"/>
    </location>
</feature>
<dbReference type="InterPro" id="IPR036388">
    <property type="entry name" value="WH-like_DNA-bd_sf"/>
</dbReference>
<evidence type="ECO:0000313" key="9">
    <source>
        <dbReference type="Proteomes" id="UP000254134"/>
    </source>
</evidence>
<evidence type="ECO:0000256" key="1">
    <source>
        <dbReference type="ARBA" id="ARBA00010641"/>
    </source>
</evidence>
<dbReference type="InterPro" id="IPR007627">
    <property type="entry name" value="RNA_pol_sigma70_r2"/>
</dbReference>
<dbReference type="GO" id="GO:0003677">
    <property type="term" value="F:DNA binding"/>
    <property type="evidence" value="ECO:0007669"/>
    <property type="project" value="UniProtKB-KW"/>
</dbReference>
<dbReference type="RefSeq" id="WP_114796505.1">
    <property type="nucleotide sequence ID" value="NZ_QQZY01000005.1"/>
</dbReference>
<reference evidence="9" key="2">
    <citation type="journal article" date="2019" name="MicrobiologyOpen">
        <title>High-quality draft genome sequence of Gaiella occulta isolated from a 150 meter deep mineral water borehole and comparison with the genome sequences of other deep-branching lineages of the phylum Actinobacteria.</title>
        <authorList>
            <person name="Severino R."/>
            <person name="Froufe H.J.C."/>
            <person name="Barroso C."/>
            <person name="Albuquerque L."/>
            <person name="Lobo-da-Cunha A."/>
            <person name="da Costa M.S."/>
            <person name="Egas C."/>
        </authorList>
    </citation>
    <scope>NUCLEOTIDE SEQUENCE [LARGE SCALE GENOMIC DNA]</scope>
    <source>
        <strain evidence="9">F2-233</strain>
    </source>
</reference>
<dbReference type="Pfam" id="PF04542">
    <property type="entry name" value="Sigma70_r2"/>
    <property type="match status" value="1"/>
</dbReference>
<keyword evidence="9" id="KW-1185">Reference proteome</keyword>
<dbReference type="PANTHER" id="PTHR43133">
    <property type="entry name" value="RNA POLYMERASE ECF-TYPE SIGMA FACTO"/>
    <property type="match status" value="1"/>
</dbReference>
<evidence type="ECO:0000256" key="3">
    <source>
        <dbReference type="ARBA" id="ARBA00023082"/>
    </source>
</evidence>
<dbReference type="EMBL" id="QQZY01000005">
    <property type="protein sequence ID" value="RDI73970.1"/>
    <property type="molecule type" value="Genomic_DNA"/>
</dbReference>
<dbReference type="Pfam" id="PF08281">
    <property type="entry name" value="Sigma70_r4_2"/>
    <property type="match status" value="1"/>
</dbReference>
<evidence type="ECO:0000259" key="6">
    <source>
        <dbReference type="Pfam" id="PF04542"/>
    </source>
</evidence>
<sequence length="170" mass="19508">MTHPPKRSTLAERAYRQYRLRIYRFFMRRTGSPADAEDLTQRVFADAVEAFAGDATPPDSMLAWLYTVAYRRMADEIRRRSRTPQAAAPWNVDTLHSTDEYGPNVRAALETAIAHLSEEQRTVVVLRLLRGLPFAEIAELIGQSEATCKMRFARGITRIRKELEDNNVRP</sequence>
<comment type="caution">
    <text evidence="8">The sequence shown here is derived from an EMBL/GenBank/DDBJ whole genome shotgun (WGS) entry which is preliminary data.</text>
</comment>
<dbReference type="InterPro" id="IPR039425">
    <property type="entry name" value="RNA_pol_sigma-70-like"/>
</dbReference>
<dbReference type="OrthoDB" id="9803203at2"/>
<dbReference type="InterPro" id="IPR013324">
    <property type="entry name" value="RNA_pol_sigma_r3/r4-like"/>
</dbReference>
<dbReference type="InterPro" id="IPR013249">
    <property type="entry name" value="RNA_pol_sigma70_r4_t2"/>
</dbReference>
<keyword evidence="4" id="KW-0238">DNA-binding</keyword>
<gene>
    <name evidence="8" type="ORF">Gocc_2067</name>
</gene>
<dbReference type="GO" id="GO:0006352">
    <property type="term" value="P:DNA-templated transcription initiation"/>
    <property type="evidence" value="ECO:0007669"/>
    <property type="project" value="InterPro"/>
</dbReference>
<dbReference type="GO" id="GO:0016987">
    <property type="term" value="F:sigma factor activity"/>
    <property type="evidence" value="ECO:0007669"/>
    <property type="project" value="UniProtKB-KW"/>
</dbReference>
<dbReference type="InterPro" id="IPR014284">
    <property type="entry name" value="RNA_pol_sigma-70_dom"/>
</dbReference>
<protein>
    <submittedName>
        <fullName evidence="8">Sigma70-ECF: RNA polymerase sigma factor 70</fullName>
    </submittedName>
</protein>
<dbReference type="CDD" id="cd06171">
    <property type="entry name" value="Sigma70_r4"/>
    <property type="match status" value="1"/>
</dbReference>